<keyword evidence="4" id="KW-1185">Reference proteome</keyword>
<reference evidence="4" key="1">
    <citation type="journal article" date="2019" name="Int. J. Syst. Evol. Microbiol.">
        <title>The Global Catalogue of Microorganisms (GCM) 10K type strain sequencing project: providing services to taxonomists for standard genome sequencing and annotation.</title>
        <authorList>
            <consortium name="The Broad Institute Genomics Platform"/>
            <consortium name="The Broad Institute Genome Sequencing Center for Infectious Disease"/>
            <person name="Wu L."/>
            <person name="Ma J."/>
        </authorList>
    </citation>
    <scope>NUCLEOTIDE SEQUENCE [LARGE SCALE GENOMIC DNA]</scope>
    <source>
        <strain evidence="4">CGMCC 1.15795</strain>
    </source>
</reference>
<organism evidence="3 4">
    <name type="scientific">Hymenobacter bucti</name>
    <dbReference type="NCBI Taxonomy" id="1844114"/>
    <lineage>
        <taxon>Bacteria</taxon>
        <taxon>Pseudomonadati</taxon>
        <taxon>Bacteroidota</taxon>
        <taxon>Cytophagia</taxon>
        <taxon>Cytophagales</taxon>
        <taxon>Hymenobacteraceae</taxon>
        <taxon>Hymenobacter</taxon>
    </lineage>
</organism>
<evidence type="ECO:0000313" key="4">
    <source>
        <dbReference type="Proteomes" id="UP001597197"/>
    </source>
</evidence>
<sequence>MQRFLFLLGGGLLLSPLAHAQFGLRVGGTLTHLTAKDPDPSVSQTGATTASKLGYQAGAYYQVKLGKRFSVVPEIQFSREMADLHAFRSDAADGGYRGDYRLRLAYVNLPLLARVKFGPAYLEVGPQVSLLVGGSERGTDEFSGWSGLTYQNVDRNIASRYRRFDIGPCVGVGVDLPAGFGVSVRGFQGLVSSARSPTIDLLTFYYDYQGRVFCQTLQASLTYQLAAR</sequence>
<accession>A0ABW4QNL1</accession>
<feature type="chain" id="PRO_5046440496" evidence="1">
    <location>
        <begin position="21"/>
        <end position="228"/>
    </location>
</feature>
<name>A0ABW4QNL1_9BACT</name>
<evidence type="ECO:0000259" key="2">
    <source>
        <dbReference type="Pfam" id="PF13568"/>
    </source>
</evidence>
<gene>
    <name evidence="3" type="ORF">ACFSDX_01510</name>
</gene>
<dbReference type="Pfam" id="PF13568">
    <property type="entry name" value="OMP_b-brl_2"/>
    <property type="match status" value="1"/>
</dbReference>
<feature type="signal peptide" evidence="1">
    <location>
        <begin position="1"/>
        <end position="20"/>
    </location>
</feature>
<dbReference type="Proteomes" id="UP001597197">
    <property type="component" value="Unassembled WGS sequence"/>
</dbReference>
<protein>
    <submittedName>
        <fullName evidence="3">Porin family protein</fullName>
    </submittedName>
</protein>
<dbReference type="RefSeq" id="WP_382311420.1">
    <property type="nucleotide sequence ID" value="NZ_JBHUFD010000001.1"/>
</dbReference>
<feature type="domain" description="Outer membrane protein beta-barrel" evidence="2">
    <location>
        <begin position="20"/>
        <end position="193"/>
    </location>
</feature>
<dbReference type="EMBL" id="JBHUFD010000001">
    <property type="protein sequence ID" value="MFD1871086.1"/>
    <property type="molecule type" value="Genomic_DNA"/>
</dbReference>
<evidence type="ECO:0000256" key="1">
    <source>
        <dbReference type="SAM" id="SignalP"/>
    </source>
</evidence>
<proteinExistence type="predicted"/>
<evidence type="ECO:0000313" key="3">
    <source>
        <dbReference type="EMBL" id="MFD1871086.1"/>
    </source>
</evidence>
<keyword evidence="1" id="KW-0732">Signal</keyword>
<dbReference type="InterPro" id="IPR025665">
    <property type="entry name" value="Beta-barrel_OMP_2"/>
</dbReference>
<comment type="caution">
    <text evidence="3">The sequence shown here is derived from an EMBL/GenBank/DDBJ whole genome shotgun (WGS) entry which is preliminary data.</text>
</comment>